<dbReference type="InterPro" id="IPR036388">
    <property type="entry name" value="WH-like_DNA-bd_sf"/>
</dbReference>
<dbReference type="AlphaFoldDB" id="A0A933L6F4"/>
<dbReference type="GO" id="GO:0003700">
    <property type="term" value="F:DNA-binding transcription factor activity"/>
    <property type="evidence" value="ECO:0007669"/>
    <property type="project" value="InterPro"/>
</dbReference>
<evidence type="ECO:0000259" key="5">
    <source>
        <dbReference type="PROSITE" id="PS50995"/>
    </source>
</evidence>
<reference evidence="6" key="1">
    <citation type="submission" date="2020-07" db="EMBL/GenBank/DDBJ databases">
        <title>Huge and variable diversity of episymbiotic CPR bacteria and DPANN archaea in groundwater ecosystems.</title>
        <authorList>
            <person name="He C.Y."/>
            <person name="Keren R."/>
            <person name="Whittaker M."/>
            <person name="Farag I.F."/>
            <person name="Doudna J."/>
            <person name="Cate J.H.D."/>
            <person name="Banfield J.F."/>
        </authorList>
    </citation>
    <scope>NUCLEOTIDE SEQUENCE</scope>
    <source>
        <strain evidence="6">NC_groundwater_1586_Pr3_B-0.1um_66_15</strain>
    </source>
</reference>
<keyword evidence="1" id="KW-0805">Transcription regulation</keyword>
<evidence type="ECO:0000313" key="6">
    <source>
        <dbReference type="EMBL" id="MBI4923940.1"/>
    </source>
</evidence>
<keyword evidence="3" id="KW-0804">Transcription</keyword>
<feature type="domain" description="HTH marR-type" evidence="5">
    <location>
        <begin position="17"/>
        <end position="149"/>
    </location>
</feature>
<proteinExistence type="predicted"/>
<gene>
    <name evidence="6" type="ORF">HY834_19575</name>
</gene>
<name>A0A933L6F4_9HYPH</name>
<dbReference type="PANTHER" id="PTHR33164">
    <property type="entry name" value="TRANSCRIPTIONAL REGULATOR, MARR FAMILY"/>
    <property type="match status" value="1"/>
</dbReference>
<dbReference type="SMART" id="SM00347">
    <property type="entry name" value="HTH_MARR"/>
    <property type="match status" value="1"/>
</dbReference>
<dbReference type="Gene3D" id="1.10.10.10">
    <property type="entry name" value="Winged helix-like DNA-binding domain superfamily/Winged helix DNA-binding domain"/>
    <property type="match status" value="1"/>
</dbReference>
<evidence type="ECO:0000256" key="3">
    <source>
        <dbReference type="ARBA" id="ARBA00023163"/>
    </source>
</evidence>
<dbReference type="InterPro" id="IPR036390">
    <property type="entry name" value="WH_DNA-bd_sf"/>
</dbReference>
<dbReference type="Pfam" id="PF12802">
    <property type="entry name" value="MarR_2"/>
    <property type="match status" value="1"/>
</dbReference>
<organism evidence="6 7">
    <name type="scientific">Devosia nanyangense</name>
    <dbReference type="NCBI Taxonomy" id="1228055"/>
    <lineage>
        <taxon>Bacteria</taxon>
        <taxon>Pseudomonadati</taxon>
        <taxon>Pseudomonadota</taxon>
        <taxon>Alphaproteobacteria</taxon>
        <taxon>Hyphomicrobiales</taxon>
        <taxon>Devosiaceae</taxon>
        <taxon>Devosia</taxon>
    </lineage>
</organism>
<dbReference type="SUPFAM" id="SSF46785">
    <property type="entry name" value="Winged helix' DNA-binding domain"/>
    <property type="match status" value="1"/>
</dbReference>
<evidence type="ECO:0000256" key="2">
    <source>
        <dbReference type="ARBA" id="ARBA00023125"/>
    </source>
</evidence>
<evidence type="ECO:0000256" key="4">
    <source>
        <dbReference type="SAM" id="MobiDB-lite"/>
    </source>
</evidence>
<keyword evidence="2" id="KW-0238">DNA-binding</keyword>
<dbReference type="Proteomes" id="UP000782610">
    <property type="component" value="Unassembled WGS sequence"/>
</dbReference>
<dbReference type="GO" id="GO:0003677">
    <property type="term" value="F:DNA binding"/>
    <property type="evidence" value="ECO:0007669"/>
    <property type="project" value="UniProtKB-KW"/>
</dbReference>
<dbReference type="PROSITE" id="PS50995">
    <property type="entry name" value="HTH_MARR_2"/>
    <property type="match status" value="1"/>
</dbReference>
<dbReference type="GO" id="GO:0006950">
    <property type="term" value="P:response to stress"/>
    <property type="evidence" value="ECO:0007669"/>
    <property type="project" value="TreeGrafter"/>
</dbReference>
<dbReference type="InterPro" id="IPR023187">
    <property type="entry name" value="Tscrpt_reg_MarR-type_CS"/>
</dbReference>
<dbReference type="PROSITE" id="PS01117">
    <property type="entry name" value="HTH_MARR_1"/>
    <property type="match status" value="1"/>
</dbReference>
<comment type="caution">
    <text evidence="6">The sequence shown here is derived from an EMBL/GenBank/DDBJ whole genome shotgun (WGS) entry which is preliminary data.</text>
</comment>
<dbReference type="InterPro" id="IPR000835">
    <property type="entry name" value="HTH_MarR-typ"/>
</dbReference>
<dbReference type="InterPro" id="IPR039422">
    <property type="entry name" value="MarR/SlyA-like"/>
</dbReference>
<sequence length="186" mass="19623">MNKKTQPIRPGPPATAMSPLTAFLIEMSGHMMISLAQNLRHQSMSLAEFATLALLMPGKPLRINDVAEALDHPLPAASRIVSSLVDRGLVERREDPDDRRAKALTLTAPGHALMNGLAVSLVDRVEASLAGMSGSATEALRPVFASLRQADGARPGGEPVAAANNLEHGSSEPATNAPRAPRSSRK</sequence>
<accession>A0A933L6F4</accession>
<dbReference type="PANTHER" id="PTHR33164:SF43">
    <property type="entry name" value="HTH-TYPE TRANSCRIPTIONAL REPRESSOR YETL"/>
    <property type="match status" value="1"/>
</dbReference>
<protein>
    <submittedName>
        <fullName evidence="6">Winged helix-turn-helix transcriptional regulator</fullName>
    </submittedName>
</protein>
<dbReference type="PRINTS" id="PR00598">
    <property type="entry name" value="HTHMARR"/>
</dbReference>
<dbReference type="EMBL" id="JACRAF010000065">
    <property type="protein sequence ID" value="MBI4923940.1"/>
    <property type="molecule type" value="Genomic_DNA"/>
</dbReference>
<feature type="region of interest" description="Disordered" evidence="4">
    <location>
        <begin position="150"/>
        <end position="186"/>
    </location>
</feature>
<evidence type="ECO:0000256" key="1">
    <source>
        <dbReference type="ARBA" id="ARBA00023015"/>
    </source>
</evidence>
<evidence type="ECO:0000313" key="7">
    <source>
        <dbReference type="Proteomes" id="UP000782610"/>
    </source>
</evidence>